<dbReference type="RefSeq" id="WP_013231119.1">
    <property type="nucleotide sequence ID" value="NZ_FBSX01000001.1"/>
</dbReference>
<evidence type="ECO:0000313" key="2">
    <source>
        <dbReference type="EMBL" id="CUW18315.1"/>
    </source>
</evidence>
<accession>A0AAN2UG77</accession>
<sequence length="190" mass="22055">MALQSYGLPTIIHTVLDNWLFFDFENNDDVYSNARIQKIADEYATKILKTKHASKDIYDLYWTTFFEECKGKVGIKESVELENVTGVEVFFSDIHEQYRLKKTFSRKEGQCTESYYTSIEFNTNSSKGIAINDYIEKNNIKFSYSIGNGLNDESMFLVSDISYKMIHSNPTLSAKEIPFSPKDPFLKYLF</sequence>
<protein>
    <submittedName>
        <fullName evidence="1">Uncharacterized protein</fullName>
    </submittedName>
</protein>
<reference evidence="3 4" key="1">
    <citation type="submission" date="2015-12" db="EMBL/GenBank/DDBJ databases">
        <authorList>
            <person name="Andreevskaya M."/>
        </authorList>
    </citation>
    <scope>NUCLEOTIDE SEQUENCE [LARGE SCALE GENOMIC DNA]</scope>
    <source>
        <strain evidence="2 4">KSL4-2</strain>
        <strain evidence="1 3">PL111</strain>
    </source>
</reference>
<dbReference type="EMBL" id="FBTB01000020">
    <property type="protein sequence ID" value="CUW18315.1"/>
    <property type="molecule type" value="Genomic_DNA"/>
</dbReference>
<gene>
    <name evidence="2" type="ORF">KSL4_2065</name>
    <name evidence="1" type="ORF">PL111_0998</name>
</gene>
<dbReference type="Pfam" id="PF08282">
    <property type="entry name" value="Hydrolase_3"/>
    <property type="match status" value="1"/>
</dbReference>
<proteinExistence type="predicted"/>
<name>A0AAN2UG77_9LACO</name>
<evidence type="ECO:0000313" key="4">
    <source>
        <dbReference type="Proteomes" id="UP000199047"/>
    </source>
</evidence>
<dbReference type="Gene3D" id="3.30.1240.10">
    <property type="match status" value="1"/>
</dbReference>
<dbReference type="InterPro" id="IPR036412">
    <property type="entry name" value="HAD-like_sf"/>
</dbReference>
<dbReference type="GeneID" id="34301207"/>
<keyword evidence="4" id="KW-1185">Reference proteome</keyword>
<evidence type="ECO:0000313" key="1">
    <source>
        <dbReference type="EMBL" id="CUW09537.1"/>
    </source>
</evidence>
<dbReference type="Proteomes" id="UP000198868">
    <property type="component" value="Unassembled WGS sequence"/>
</dbReference>
<dbReference type="SUPFAM" id="SSF56784">
    <property type="entry name" value="HAD-like"/>
    <property type="match status" value="1"/>
</dbReference>
<organism evidence="1 3">
    <name type="scientific">Leuconostoc inhae</name>
    <dbReference type="NCBI Taxonomy" id="178001"/>
    <lineage>
        <taxon>Bacteria</taxon>
        <taxon>Bacillati</taxon>
        <taxon>Bacillota</taxon>
        <taxon>Bacilli</taxon>
        <taxon>Lactobacillales</taxon>
        <taxon>Lactobacillaceae</taxon>
        <taxon>Leuconostoc</taxon>
    </lineage>
</organism>
<evidence type="ECO:0000313" key="3">
    <source>
        <dbReference type="Proteomes" id="UP000198868"/>
    </source>
</evidence>
<comment type="caution">
    <text evidence="1">The sequence shown here is derived from an EMBL/GenBank/DDBJ whole genome shotgun (WGS) entry which is preliminary data.</text>
</comment>
<dbReference type="InterPro" id="IPR023214">
    <property type="entry name" value="HAD_sf"/>
</dbReference>
<dbReference type="EMBL" id="FBTU01000015">
    <property type="protein sequence ID" value="CUW09537.1"/>
    <property type="molecule type" value="Genomic_DNA"/>
</dbReference>
<dbReference type="Proteomes" id="UP000199047">
    <property type="component" value="Unassembled WGS sequence"/>
</dbReference>
<dbReference type="Gene3D" id="3.40.50.1000">
    <property type="entry name" value="HAD superfamily/HAD-like"/>
    <property type="match status" value="1"/>
</dbReference>
<dbReference type="AlphaFoldDB" id="A0AAN2UG77"/>